<dbReference type="HAMAP" id="MF_01216">
    <property type="entry name" value="Azoreductase_type1"/>
    <property type="match status" value="1"/>
</dbReference>
<keyword evidence="3 6" id="KW-0560">Oxidoreductase</keyword>
<sequence length="213" mass="23780">MTNLLMILAHPHTPAASVALTVATTFRTAYQQAHPTDTVTVRDLYATNDPVPALGNTVFEAWRKQKLGEPLTTTESQTLTRHQAWLAEFMHADKVVFVNPMYNHFLPAELKQYIDLTAVARQTFKYTPQGPVGLLPNTKVLHIQSAGGFYHSSAHPELNQTEFGDAYLQDITQLYGITAYQSLFIEGLDQLASQRPQLVTDAQHQARVLADTF</sequence>
<keyword evidence="4 6" id="KW-0520">NAD</keyword>
<dbReference type="STRING" id="1423715.FD25_GL002537"/>
<comment type="function">
    <text evidence="6">Quinone reductase that provides resistance to thiol-specific stress caused by electrophilic quinones.</text>
</comment>
<evidence type="ECO:0000256" key="1">
    <source>
        <dbReference type="ARBA" id="ARBA00022630"/>
    </source>
</evidence>
<gene>
    <name evidence="6" type="primary">azoR</name>
    <name evidence="8" type="ORF">FD25_GL002537</name>
</gene>
<dbReference type="GO" id="GO:0016652">
    <property type="term" value="F:oxidoreductase activity, acting on NAD(P)H as acceptor"/>
    <property type="evidence" value="ECO:0007669"/>
    <property type="project" value="UniProtKB-UniRule"/>
</dbReference>
<reference evidence="8 9" key="1">
    <citation type="journal article" date="2015" name="Genome Announc.">
        <title>Expanding the biotechnology potential of lactobacilli through comparative genomics of 213 strains and associated genera.</title>
        <authorList>
            <person name="Sun Z."/>
            <person name="Harris H.M."/>
            <person name="McCann A."/>
            <person name="Guo C."/>
            <person name="Argimon S."/>
            <person name="Zhang W."/>
            <person name="Yang X."/>
            <person name="Jeffery I.B."/>
            <person name="Cooney J.C."/>
            <person name="Kagawa T.F."/>
            <person name="Liu W."/>
            <person name="Song Y."/>
            <person name="Salvetti E."/>
            <person name="Wrobel A."/>
            <person name="Rasinkangas P."/>
            <person name="Parkhill J."/>
            <person name="Rea M.C."/>
            <person name="O'Sullivan O."/>
            <person name="Ritari J."/>
            <person name="Douillard F.P."/>
            <person name="Paul Ross R."/>
            <person name="Yang R."/>
            <person name="Briner A.E."/>
            <person name="Felis G.E."/>
            <person name="de Vos W.M."/>
            <person name="Barrangou R."/>
            <person name="Klaenhammer T.R."/>
            <person name="Caufield P.W."/>
            <person name="Cui Y."/>
            <person name="Zhang H."/>
            <person name="O'Toole P.W."/>
        </authorList>
    </citation>
    <scope>NUCLEOTIDE SEQUENCE [LARGE SCALE GENOMIC DNA]</scope>
    <source>
        <strain evidence="8 9">DSM 19394</strain>
    </source>
</reference>
<evidence type="ECO:0000313" key="9">
    <source>
        <dbReference type="Proteomes" id="UP000051955"/>
    </source>
</evidence>
<proteinExistence type="inferred from homology"/>
<comment type="subunit">
    <text evidence="6">Homodimer.</text>
</comment>
<comment type="caution">
    <text evidence="8">The sequence shown here is derived from an EMBL/GenBank/DDBJ whole genome shotgun (WGS) entry which is preliminary data.</text>
</comment>
<dbReference type="Proteomes" id="UP000051955">
    <property type="component" value="Unassembled WGS sequence"/>
</dbReference>
<keyword evidence="2 6" id="KW-0288">FMN</keyword>
<dbReference type="AlphaFoldDB" id="A0A0R1LUJ4"/>
<comment type="caution">
    <text evidence="6">Lacks conserved residue(s) required for the propagation of feature annotation.</text>
</comment>
<dbReference type="InterPro" id="IPR003680">
    <property type="entry name" value="Flavodoxin_fold"/>
</dbReference>
<dbReference type="InterPro" id="IPR050104">
    <property type="entry name" value="FMN-dep_NADH:Q_OxRdtase_AzoR1"/>
</dbReference>
<name>A0A0R1LUJ4_9LACO</name>
<dbReference type="PANTHER" id="PTHR43741">
    <property type="entry name" value="FMN-DEPENDENT NADH-AZOREDUCTASE 1"/>
    <property type="match status" value="1"/>
</dbReference>
<keyword evidence="1 6" id="KW-0285">Flavoprotein</keyword>
<dbReference type="EMBL" id="AZDV01000005">
    <property type="protein sequence ID" value="KRK96074.1"/>
    <property type="molecule type" value="Genomic_DNA"/>
</dbReference>
<dbReference type="Gene3D" id="3.40.50.360">
    <property type="match status" value="1"/>
</dbReference>
<evidence type="ECO:0000256" key="6">
    <source>
        <dbReference type="HAMAP-Rule" id="MF_01216"/>
    </source>
</evidence>
<dbReference type="OrthoDB" id="9805013at2"/>
<dbReference type="EC" id="1.7.1.17" evidence="6"/>
<evidence type="ECO:0000259" key="7">
    <source>
        <dbReference type="Pfam" id="PF02525"/>
    </source>
</evidence>
<dbReference type="InterPro" id="IPR029039">
    <property type="entry name" value="Flavoprotein-like_sf"/>
</dbReference>
<dbReference type="RefSeq" id="WP_057801461.1">
    <property type="nucleotide sequence ID" value="NZ_AZDV01000005.1"/>
</dbReference>
<keyword evidence="9" id="KW-1185">Reference proteome</keyword>
<dbReference type="GO" id="GO:0016655">
    <property type="term" value="F:oxidoreductase activity, acting on NAD(P)H, quinone or similar compound as acceptor"/>
    <property type="evidence" value="ECO:0007669"/>
    <property type="project" value="InterPro"/>
</dbReference>
<comment type="function">
    <text evidence="6">Also exhibits azoreductase activity. Catalyzes the reductive cleavage of the azo bond in aromatic azo compounds to the corresponding amines.</text>
</comment>
<protein>
    <recommendedName>
        <fullName evidence="6">FMN dependent NADH:quinone oxidoreductase</fullName>
        <ecNumber evidence="6">1.6.5.-</ecNumber>
    </recommendedName>
    <alternativeName>
        <fullName evidence="6">Azo-dye reductase</fullName>
    </alternativeName>
    <alternativeName>
        <fullName evidence="6">FMN-dependent NADH-azo compound oxidoreductase</fullName>
    </alternativeName>
    <alternativeName>
        <fullName evidence="6">FMN-dependent NADH-azoreductase</fullName>
        <ecNumber evidence="6">1.7.1.17</ecNumber>
    </alternativeName>
</protein>
<evidence type="ECO:0000256" key="2">
    <source>
        <dbReference type="ARBA" id="ARBA00022643"/>
    </source>
</evidence>
<evidence type="ECO:0000313" key="8">
    <source>
        <dbReference type="EMBL" id="KRK96074.1"/>
    </source>
</evidence>
<dbReference type="GO" id="GO:0009055">
    <property type="term" value="F:electron transfer activity"/>
    <property type="evidence" value="ECO:0007669"/>
    <property type="project" value="UniProtKB-UniRule"/>
</dbReference>
<dbReference type="PATRIC" id="fig|1423715.3.peg.2618"/>
<comment type="similarity">
    <text evidence="6">Belongs to the azoreductase type 1 family.</text>
</comment>
<comment type="cofactor">
    <cofactor evidence="6">
        <name>FMN</name>
        <dbReference type="ChEBI" id="CHEBI:58210"/>
    </cofactor>
    <text evidence="6">Binds 1 FMN per subunit.</text>
</comment>
<feature type="binding site" evidence="6">
    <location>
        <begin position="145"/>
        <end position="148"/>
    </location>
    <ligand>
        <name>FMN</name>
        <dbReference type="ChEBI" id="CHEBI:58210"/>
    </ligand>
</feature>
<evidence type="ECO:0000256" key="3">
    <source>
        <dbReference type="ARBA" id="ARBA00023002"/>
    </source>
</evidence>
<feature type="domain" description="Flavodoxin-like fold" evidence="7">
    <location>
        <begin position="3"/>
        <end position="204"/>
    </location>
</feature>
<evidence type="ECO:0000256" key="5">
    <source>
        <dbReference type="ARBA" id="ARBA00048542"/>
    </source>
</evidence>
<comment type="catalytic activity">
    <reaction evidence="5">
        <text>N,N-dimethyl-1,4-phenylenediamine + anthranilate + 2 NAD(+) = 2-(4-dimethylaminophenyl)diazenylbenzoate + 2 NADH + 2 H(+)</text>
        <dbReference type="Rhea" id="RHEA:55872"/>
        <dbReference type="ChEBI" id="CHEBI:15378"/>
        <dbReference type="ChEBI" id="CHEBI:15783"/>
        <dbReference type="ChEBI" id="CHEBI:16567"/>
        <dbReference type="ChEBI" id="CHEBI:57540"/>
        <dbReference type="ChEBI" id="CHEBI:57945"/>
        <dbReference type="ChEBI" id="CHEBI:71579"/>
        <dbReference type="EC" id="1.7.1.17"/>
    </reaction>
    <physiologicalReaction direction="right-to-left" evidence="5">
        <dbReference type="Rhea" id="RHEA:55874"/>
    </physiologicalReaction>
</comment>
<dbReference type="SUPFAM" id="SSF52218">
    <property type="entry name" value="Flavoproteins"/>
    <property type="match status" value="1"/>
</dbReference>
<accession>A0A0R1LUJ4</accession>
<dbReference type="GO" id="GO:0010181">
    <property type="term" value="F:FMN binding"/>
    <property type="evidence" value="ECO:0007669"/>
    <property type="project" value="UniProtKB-UniRule"/>
</dbReference>
<evidence type="ECO:0000256" key="4">
    <source>
        <dbReference type="ARBA" id="ARBA00023027"/>
    </source>
</evidence>
<dbReference type="PANTHER" id="PTHR43741:SF7">
    <property type="entry name" value="FMN-DEPENDENT NADH:QUINONE OXIDOREDUCTASE"/>
    <property type="match status" value="1"/>
</dbReference>
<comment type="catalytic activity">
    <reaction evidence="6">
        <text>2 a quinone + NADH + H(+) = 2 a 1,4-benzosemiquinone + NAD(+)</text>
        <dbReference type="Rhea" id="RHEA:65952"/>
        <dbReference type="ChEBI" id="CHEBI:15378"/>
        <dbReference type="ChEBI" id="CHEBI:57540"/>
        <dbReference type="ChEBI" id="CHEBI:57945"/>
        <dbReference type="ChEBI" id="CHEBI:132124"/>
        <dbReference type="ChEBI" id="CHEBI:134225"/>
    </reaction>
</comment>
<organism evidence="8 9">
    <name type="scientific">Levilactobacillus acidifarinae DSM 19394 = JCM 15949</name>
    <dbReference type="NCBI Taxonomy" id="1423715"/>
    <lineage>
        <taxon>Bacteria</taxon>
        <taxon>Bacillati</taxon>
        <taxon>Bacillota</taxon>
        <taxon>Bacilli</taxon>
        <taxon>Lactobacillales</taxon>
        <taxon>Lactobacillaceae</taxon>
        <taxon>Levilactobacillus</taxon>
    </lineage>
</organism>
<dbReference type="Pfam" id="PF02525">
    <property type="entry name" value="Flavodoxin_2"/>
    <property type="match status" value="1"/>
</dbReference>
<dbReference type="InterPro" id="IPR023048">
    <property type="entry name" value="NADH:quinone_OxRdtase_FMN_depd"/>
</dbReference>
<dbReference type="EC" id="1.6.5.-" evidence="6"/>